<dbReference type="InterPro" id="IPR018376">
    <property type="entry name" value="Enoyl-CoA_hyd/isom_CS"/>
</dbReference>
<dbReference type="GO" id="GO:0004300">
    <property type="term" value="F:enoyl-CoA hydratase activity"/>
    <property type="evidence" value="ECO:0007669"/>
    <property type="project" value="UniProtKB-ARBA"/>
</dbReference>
<dbReference type="InterPro" id="IPR001753">
    <property type="entry name" value="Enoyl-CoA_hydra/iso"/>
</dbReference>
<gene>
    <name evidence="8" type="ORF">TBRA_LOCUS7066</name>
</gene>
<keyword evidence="5" id="KW-0496">Mitochondrion</keyword>
<evidence type="ECO:0000256" key="2">
    <source>
        <dbReference type="ARBA" id="ARBA00005254"/>
    </source>
</evidence>
<dbReference type="GO" id="GO:0006635">
    <property type="term" value="P:fatty acid beta-oxidation"/>
    <property type="evidence" value="ECO:0007669"/>
    <property type="project" value="TreeGrafter"/>
</dbReference>
<evidence type="ECO:0000256" key="1">
    <source>
        <dbReference type="ARBA" id="ARBA00004173"/>
    </source>
</evidence>
<keyword evidence="3" id="KW-0809">Transit peptide</keyword>
<dbReference type="CDD" id="cd06558">
    <property type="entry name" value="crotonase-like"/>
    <property type="match status" value="1"/>
</dbReference>
<dbReference type="Gene3D" id="1.10.12.10">
    <property type="entry name" value="Lyase 2-enoyl-coa Hydratase, Chain A, domain 2"/>
    <property type="match status" value="1"/>
</dbReference>
<keyword evidence="6" id="KW-0456">Lyase</keyword>
<evidence type="ECO:0000256" key="6">
    <source>
        <dbReference type="ARBA" id="ARBA00023239"/>
    </source>
</evidence>
<dbReference type="Pfam" id="PF00378">
    <property type="entry name" value="ECH_1"/>
    <property type="match status" value="1"/>
</dbReference>
<sequence length="308" mass="34059">MALINRPARFLSNLAFRALSTQTQTKIRQSEDRQSQQQQQQQQREVVLKYLDGKDNGIVVLGLNRPESRNAFGRRLVDQLTEAIEHVKKDDKVRVLVLRSLVPKCFCAGADLRERSHMQPQEVASFVTSLRSLFRRIEVIKTPVISAIDGVALGGGLEMALACDLRTAAADAKMGLVETKLAIIPGAGGTQRLPRLIGPNLAKELIYTARIFDGAEAHRLGLINRLVDQNRQGDAAYQEALTLAREILPNGPIGVRMAKEAINRGTEAPIDEALEIEKECYSRLLDTEDRLEGLAAFASKRAPVYRGV</sequence>
<evidence type="ECO:0008006" key="10">
    <source>
        <dbReference type="Google" id="ProtNLM"/>
    </source>
</evidence>
<comment type="subcellular location">
    <subcellularLocation>
        <location evidence="1">Mitochondrion</location>
    </subcellularLocation>
</comment>
<dbReference type="GO" id="GO:0005739">
    <property type="term" value="C:mitochondrion"/>
    <property type="evidence" value="ECO:0007669"/>
    <property type="project" value="UniProtKB-SubCell"/>
</dbReference>
<evidence type="ECO:0000313" key="9">
    <source>
        <dbReference type="Proteomes" id="UP000479190"/>
    </source>
</evidence>
<evidence type="ECO:0000256" key="5">
    <source>
        <dbReference type="ARBA" id="ARBA00023128"/>
    </source>
</evidence>
<dbReference type="InterPro" id="IPR029045">
    <property type="entry name" value="ClpP/crotonase-like_dom_sf"/>
</dbReference>
<accession>A0A6H5IDZ6</accession>
<reference evidence="8 9" key="1">
    <citation type="submission" date="2020-02" db="EMBL/GenBank/DDBJ databases">
        <authorList>
            <person name="Ferguson B K."/>
        </authorList>
    </citation>
    <scope>NUCLEOTIDE SEQUENCE [LARGE SCALE GENOMIC DNA]</scope>
</reference>
<keyword evidence="4" id="KW-0007">Acetylation</keyword>
<dbReference type="PROSITE" id="PS00166">
    <property type="entry name" value="ENOYL_COA_HYDRATASE"/>
    <property type="match status" value="1"/>
</dbReference>
<dbReference type="PANTHER" id="PTHR11941">
    <property type="entry name" value="ENOYL-COA HYDRATASE-RELATED"/>
    <property type="match status" value="1"/>
</dbReference>
<name>A0A6H5IDZ6_9HYME</name>
<evidence type="ECO:0000256" key="7">
    <source>
        <dbReference type="RuleBase" id="RU003707"/>
    </source>
</evidence>
<dbReference type="SUPFAM" id="SSF52096">
    <property type="entry name" value="ClpP/crotonase"/>
    <property type="match status" value="1"/>
</dbReference>
<dbReference type="EMBL" id="CADCXV010000773">
    <property type="protein sequence ID" value="CAB0035168.1"/>
    <property type="molecule type" value="Genomic_DNA"/>
</dbReference>
<keyword evidence="9" id="KW-1185">Reference proteome</keyword>
<comment type="similarity">
    <text evidence="2 7">Belongs to the enoyl-CoA hydratase/isomerase family.</text>
</comment>
<proteinExistence type="inferred from homology"/>
<evidence type="ECO:0000256" key="4">
    <source>
        <dbReference type="ARBA" id="ARBA00022990"/>
    </source>
</evidence>
<dbReference type="GO" id="GO:0003723">
    <property type="term" value="F:RNA binding"/>
    <property type="evidence" value="ECO:0007669"/>
    <property type="project" value="UniProtKB-ARBA"/>
</dbReference>
<dbReference type="InterPro" id="IPR014748">
    <property type="entry name" value="Enoyl-CoA_hydra_C"/>
</dbReference>
<evidence type="ECO:0000256" key="3">
    <source>
        <dbReference type="ARBA" id="ARBA00022946"/>
    </source>
</evidence>
<organism evidence="8 9">
    <name type="scientific">Trichogramma brassicae</name>
    <dbReference type="NCBI Taxonomy" id="86971"/>
    <lineage>
        <taxon>Eukaryota</taxon>
        <taxon>Metazoa</taxon>
        <taxon>Ecdysozoa</taxon>
        <taxon>Arthropoda</taxon>
        <taxon>Hexapoda</taxon>
        <taxon>Insecta</taxon>
        <taxon>Pterygota</taxon>
        <taxon>Neoptera</taxon>
        <taxon>Endopterygota</taxon>
        <taxon>Hymenoptera</taxon>
        <taxon>Apocrita</taxon>
        <taxon>Proctotrupomorpha</taxon>
        <taxon>Chalcidoidea</taxon>
        <taxon>Trichogrammatidae</taxon>
        <taxon>Trichogramma</taxon>
    </lineage>
</organism>
<dbReference type="Proteomes" id="UP000479190">
    <property type="component" value="Unassembled WGS sequence"/>
</dbReference>
<dbReference type="AlphaFoldDB" id="A0A6H5IDZ6"/>
<evidence type="ECO:0000313" key="8">
    <source>
        <dbReference type="EMBL" id="CAB0035168.1"/>
    </source>
</evidence>
<dbReference type="Gene3D" id="3.90.226.10">
    <property type="entry name" value="2-enoyl-CoA Hydratase, Chain A, domain 1"/>
    <property type="match status" value="1"/>
</dbReference>
<dbReference type="OrthoDB" id="410701at2759"/>
<dbReference type="FunFam" id="1.10.12.10:FF:000001">
    <property type="entry name" value="Probable enoyl-CoA hydratase, mitochondrial"/>
    <property type="match status" value="1"/>
</dbReference>
<protein>
    <recommendedName>
        <fullName evidence="10">Methylglutaconyl-CoA hydratase</fullName>
    </recommendedName>
</protein>
<dbReference type="FunFam" id="3.90.226.10:FF:000022">
    <property type="entry name" value="methylglutaconyl-CoA hydratase, mitochondrial isoform X1"/>
    <property type="match status" value="1"/>
</dbReference>
<dbReference type="PANTHER" id="PTHR11941:SF171">
    <property type="entry name" value="SD19268P"/>
    <property type="match status" value="1"/>
</dbReference>